<feature type="transmembrane region" description="Helical" evidence="1">
    <location>
        <begin position="276"/>
        <end position="296"/>
    </location>
</feature>
<dbReference type="Proteomes" id="UP000326944">
    <property type="component" value="Chromosome"/>
</dbReference>
<feature type="transmembrane region" description="Helical" evidence="1">
    <location>
        <begin position="34"/>
        <end position="55"/>
    </location>
</feature>
<keyword evidence="1" id="KW-0812">Transmembrane</keyword>
<dbReference type="AlphaFoldDB" id="A0A5P8NXW2"/>
<feature type="transmembrane region" description="Helical" evidence="1">
    <location>
        <begin position="85"/>
        <end position="105"/>
    </location>
</feature>
<dbReference type="OrthoDB" id="5338495at2"/>
<dbReference type="EMBL" id="CP043617">
    <property type="protein sequence ID" value="QFR48275.1"/>
    <property type="molecule type" value="Genomic_DNA"/>
</dbReference>
<organism evidence="2 3">
    <name type="scientific">Sulfurimonas lithotrophica</name>
    <dbReference type="NCBI Taxonomy" id="2590022"/>
    <lineage>
        <taxon>Bacteria</taxon>
        <taxon>Pseudomonadati</taxon>
        <taxon>Campylobacterota</taxon>
        <taxon>Epsilonproteobacteria</taxon>
        <taxon>Campylobacterales</taxon>
        <taxon>Sulfurimonadaceae</taxon>
        <taxon>Sulfurimonas</taxon>
    </lineage>
</organism>
<feature type="transmembrane region" description="Helical" evidence="1">
    <location>
        <begin position="230"/>
        <end position="256"/>
    </location>
</feature>
<proteinExistence type="predicted"/>
<dbReference type="RefSeq" id="WP_152306218.1">
    <property type="nucleotide sequence ID" value="NZ_CP043617.1"/>
</dbReference>
<keyword evidence="1" id="KW-1133">Transmembrane helix</keyword>
<sequence>MINSLALTLLLGFELSFYLLIVQTGIAEHFNSDILVLSPLFIGGVSGTILAGFNWGKLNNPIHKIILALSIQLFMSFLYPSYSPLGLFILGLAIGMMAPLGIYLFKQHQQRSLFFALAIAYTVGTYNFTSVASDRIYMAIFFSAIVFLSALTLKDFKVQKIERTDYNIITFIPFVLWIFLDSNLFETLSRHEGINIWDNYTYTIIFFHLLGLISAYFIKAKQKQQHFFIFVLFVLSYVLSYLELPFALAIIYPFVISYYNVIVFTSLTKLTSLKDLSFVMVFVGWAASGTGLALALSKLLH</sequence>
<feature type="transmembrane region" description="Helical" evidence="1">
    <location>
        <begin position="165"/>
        <end position="180"/>
    </location>
</feature>
<feature type="transmembrane region" description="Helical" evidence="1">
    <location>
        <begin position="135"/>
        <end position="153"/>
    </location>
</feature>
<name>A0A5P8NXW2_9BACT</name>
<protein>
    <submittedName>
        <fullName evidence="2">Uncharacterized protein</fullName>
    </submittedName>
</protein>
<dbReference type="KEGG" id="sulg:FJR48_00460"/>
<evidence type="ECO:0000313" key="2">
    <source>
        <dbReference type="EMBL" id="QFR48275.1"/>
    </source>
</evidence>
<evidence type="ECO:0000313" key="3">
    <source>
        <dbReference type="Proteomes" id="UP000326944"/>
    </source>
</evidence>
<keyword evidence="3" id="KW-1185">Reference proteome</keyword>
<keyword evidence="1" id="KW-0472">Membrane</keyword>
<reference evidence="2 3" key="1">
    <citation type="submission" date="2019-09" db="EMBL/GenBank/DDBJ databases">
        <title>Sulfurimonas gotlandica sp. nov., a chemoautotrophic and psychrotolerant epsilonproteobacterium isolated from a pelagic redoxcline, and an emended description of the genus Sulfurimonas.</title>
        <authorList>
            <person name="Wang S."/>
            <person name="Jiang L."/>
            <person name="Shao S."/>
        </authorList>
    </citation>
    <scope>NUCLEOTIDE SEQUENCE [LARGE SCALE GENOMIC DNA]</scope>
    <source>
        <strain evidence="2 3">GYSZ_1</strain>
    </source>
</reference>
<accession>A0A5P8NXW2</accession>
<evidence type="ECO:0000256" key="1">
    <source>
        <dbReference type="SAM" id="Phobius"/>
    </source>
</evidence>
<feature type="transmembrane region" description="Helical" evidence="1">
    <location>
        <begin position="200"/>
        <end position="218"/>
    </location>
</feature>
<feature type="transmembrane region" description="Helical" evidence="1">
    <location>
        <begin position="112"/>
        <end position="129"/>
    </location>
</feature>
<gene>
    <name evidence="2" type="ORF">FJR48_00460</name>
</gene>